<dbReference type="AlphaFoldDB" id="A0AA39P4X8"/>
<accession>A0AA39P4X8</accession>
<organism evidence="1 2">
    <name type="scientific">Armillaria novae-zelandiae</name>
    <dbReference type="NCBI Taxonomy" id="153914"/>
    <lineage>
        <taxon>Eukaryota</taxon>
        <taxon>Fungi</taxon>
        <taxon>Dikarya</taxon>
        <taxon>Basidiomycota</taxon>
        <taxon>Agaricomycotina</taxon>
        <taxon>Agaricomycetes</taxon>
        <taxon>Agaricomycetidae</taxon>
        <taxon>Agaricales</taxon>
        <taxon>Marasmiineae</taxon>
        <taxon>Physalacriaceae</taxon>
        <taxon>Armillaria</taxon>
    </lineage>
</organism>
<evidence type="ECO:0000313" key="1">
    <source>
        <dbReference type="EMBL" id="KAK0477662.1"/>
    </source>
</evidence>
<keyword evidence="2" id="KW-1185">Reference proteome</keyword>
<sequence length="324" mass="35360">MTRLISSIAGSLEEAGNDDFVPGTNDKDGDFQGQLVISDLSRLVLSWILDALSDKQSHTLRMSRILVPATFTSLAKKRPMDQDSVIVDRPGGKKPHLHEVDPAPENKVVVATKAVRTCGPGLTKPPPVTIGVSGGGFSEDVLPGMKAIRGGIKSIGVLVVDKDFGQFVEVDKAFWNKEVAPFMGEQYVDPCDQCRHKGMQCHKFLTHTVICVCCHYSKSSCHVDKVPALNPICHYHLKSFETVDAFQGALDMLDQHFDAIEDLVLHFLSGANVLSQLNGLHIQSSCLHECMANNAQHGKLGDKEDEATVMNLDFCGNGKPKLKE</sequence>
<evidence type="ECO:0000313" key="2">
    <source>
        <dbReference type="Proteomes" id="UP001175227"/>
    </source>
</evidence>
<proteinExistence type="predicted"/>
<name>A0AA39P4X8_9AGAR</name>
<gene>
    <name evidence="1" type="ORF">IW261DRAFT_1566004</name>
</gene>
<reference evidence="1" key="1">
    <citation type="submission" date="2023-06" db="EMBL/GenBank/DDBJ databases">
        <authorList>
            <consortium name="Lawrence Berkeley National Laboratory"/>
            <person name="Ahrendt S."/>
            <person name="Sahu N."/>
            <person name="Indic B."/>
            <person name="Wong-Bajracharya J."/>
            <person name="Merenyi Z."/>
            <person name="Ke H.-M."/>
            <person name="Monk M."/>
            <person name="Kocsube S."/>
            <person name="Drula E."/>
            <person name="Lipzen A."/>
            <person name="Balint B."/>
            <person name="Henrissat B."/>
            <person name="Andreopoulos B."/>
            <person name="Martin F.M."/>
            <person name="Harder C.B."/>
            <person name="Rigling D."/>
            <person name="Ford K.L."/>
            <person name="Foster G.D."/>
            <person name="Pangilinan J."/>
            <person name="Papanicolaou A."/>
            <person name="Barry K."/>
            <person name="LaButti K."/>
            <person name="Viragh M."/>
            <person name="Koriabine M."/>
            <person name="Yan M."/>
            <person name="Riley R."/>
            <person name="Champramary S."/>
            <person name="Plett K.L."/>
            <person name="Tsai I.J."/>
            <person name="Slot J."/>
            <person name="Sipos G."/>
            <person name="Plett J."/>
            <person name="Nagy L.G."/>
            <person name="Grigoriev I.V."/>
        </authorList>
    </citation>
    <scope>NUCLEOTIDE SEQUENCE</scope>
    <source>
        <strain evidence="1">ICMP 16352</strain>
    </source>
</reference>
<dbReference type="Proteomes" id="UP001175227">
    <property type="component" value="Unassembled WGS sequence"/>
</dbReference>
<comment type="caution">
    <text evidence="1">The sequence shown here is derived from an EMBL/GenBank/DDBJ whole genome shotgun (WGS) entry which is preliminary data.</text>
</comment>
<protein>
    <submittedName>
        <fullName evidence="1">Uncharacterized protein</fullName>
    </submittedName>
</protein>
<dbReference type="EMBL" id="JAUEPR010000016">
    <property type="protein sequence ID" value="KAK0477662.1"/>
    <property type="molecule type" value="Genomic_DNA"/>
</dbReference>